<evidence type="ECO:0000313" key="1">
    <source>
        <dbReference type="EMBL" id="CAI9105509.1"/>
    </source>
</evidence>
<dbReference type="FunFam" id="2.40.50.140:FF:000345">
    <property type="entry name" value="RecQ-mediated genome instability-like protein"/>
    <property type="match status" value="1"/>
</dbReference>
<dbReference type="GO" id="GO:0005829">
    <property type="term" value="C:cytosol"/>
    <property type="evidence" value="ECO:0007669"/>
    <property type="project" value="TreeGrafter"/>
</dbReference>
<dbReference type="GO" id="GO:2000042">
    <property type="term" value="P:negative regulation of double-strand break repair via homologous recombination"/>
    <property type="evidence" value="ECO:0007669"/>
    <property type="project" value="TreeGrafter"/>
</dbReference>
<name>A0AAV1DCA8_OLDCO</name>
<dbReference type="GO" id="GO:0043007">
    <property type="term" value="P:maintenance of rDNA"/>
    <property type="evidence" value="ECO:0007669"/>
    <property type="project" value="TreeGrafter"/>
</dbReference>
<dbReference type="InterPro" id="IPR032245">
    <property type="entry name" value="RMI2"/>
</dbReference>
<dbReference type="InterPro" id="IPR012340">
    <property type="entry name" value="NA-bd_OB-fold"/>
</dbReference>
<gene>
    <name evidence="1" type="ORF">OLC1_LOCUS14192</name>
</gene>
<dbReference type="GO" id="GO:0033045">
    <property type="term" value="P:regulation of sister chromatid segregation"/>
    <property type="evidence" value="ECO:0007669"/>
    <property type="project" value="TreeGrafter"/>
</dbReference>
<dbReference type="GO" id="GO:0016607">
    <property type="term" value="C:nuclear speck"/>
    <property type="evidence" value="ECO:0007669"/>
    <property type="project" value="TreeGrafter"/>
</dbReference>
<dbReference type="GO" id="GO:0006281">
    <property type="term" value="P:DNA repair"/>
    <property type="evidence" value="ECO:0007669"/>
    <property type="project" value="TreeGrafter"/>
</dbReference>
<dbReference type="PANTHER" id="PTHR33962">
    <property type="entry name" value="RECQ-MEDIATED GENOME INSTABILITY PROTEIN 2 RMI2"/>
    <property type="match status" value="1"/>
</dbReference>
<protein>
    <submittedName>
        <fullName evidence="1">OLC1v1004440C1</fullName>
    </submittedName>
</protein>
<dbReference type="AlphaFoldDB" id="A0AAV1DCA8"/>
<organism evidence="1 2">
    <name type="scientific">Oldenlandia corymbosa var. corymbosa</name>
    <dbReference type="NCBI Taxonomy" id="529605"/>
    <lineage>
        <taxon>Eukaryota</taxon>
        <taxon>Viridiplantae</taxon>
        <taxon>Streptophyta</taxon>
        <taxon>Embryophyta</taxon>
        <taxon>Tracheophyta</taxon>
        <taxon>Spermatophyta</taxon>
        <taxon>Magnoliopsida</taxon>
        <taxon>eudicotyledons</taxon>
        <taxon>Gunneridae</taxon>
        <taxon>Pentapetalae</taxon>
        <taxon>asterids</taxon>
        <taxon>lamiids</taxon>
        <taxon>Gentianales</taxon>
        <taxon>Rubiaceae</taxon>
        <taxon>Rubioideae</taxon>
        <taxon>Spermacoceae</taxon>
        <taxon>Hedyotis-Oldenlandia complex</taxon>
        <taxon>Oldenlandia</taxon>
    </lineage>
</organism>
<dbReference type="EMBL" id="OX459122">
    <property type="protein sequence ID" value="CAI9105509.1"/>
    <property type="molecule type" value="Genomic_DNA"/>
</dbReference>
<sequence length="136" mass="15501">MDYSLAALKLLCMQLKSARHIPSSSPSNFILGDILFQRAWVQGIVVSIPTPSSENGRFLLDDGTGIIEILLTGEFLNRHWETGMYLMVVGGYSMRPDDLPFIKAHKMVDLSAFPDRESMWYLEVIEAFKLFYHQTL</sequence>
<proteinExistence type="predicted"/>
<evidence type="ECO:0000313" key="2">
    <source>
        <dbReference type="Proteomes" id="UP001161247"/>
    </source>
</evidence>
<dbReference type="CDD" id="cd03524">
    <property type="entry name" value="RPA2_OBF_family"/>
    <property type="match status" value="1"/>
</dbReference>
<dbReference type="Proteomes" id="UP001161247">
    <property type="component" value="Chromosome 5"/>
</dbReference>
<dbReference type="Pfam" id="PF16100">
    <property type="entry name" value="RMI2"/>
    <property type="match status" value="1"/>
</dbReference>
<dbReference type="PANTHER" id="PTHR33962:SF1">
    <property type="entry name" value="RECQ-MEDIATED GENOME INSTABILITY PROTEIN 2"/>
    <property type="match status" value="1"/>
</dbReference>
<keyword evidence="2" id="KW-1185">Reference proteome</keyword>
<dbReference type="Gene3D" id="2.40.50.140">
    <property type="entry name" value="Nucleic acid-binding proteins"/>
    <property type="match status" value="1"/>
</dbReference>
<accession>A0AAV1DCA8</accession>
<reference evidence="1" key="1">
    <citation type="submission" date="2023-03" db="EMBL/GenBank/DDBJ databases">
        <authorList>
            <person name="Julca I."/>
        </authorList>
    </citation>
    <scope>NUCLEOTIDE SEQUENCE</scope>
</reference>